<dbReference type="GeneID" id="63808285"/>
<evidence type="ECO:0000313" key="2">
    <source>
        <dbReference type="EMBL" id="ORX68055.1"/>
    </source>
</evidence>
<feature type="compositionally biased region" description="Gly residues" evidence="1">
    <location>
        <begin position="75"/>
        <end position="85"/>
    </location>
</feature>
<dbReference type="RefSeq" id="XP_040741901.1">
    <property type="nucleotide sequence ID" value="XM_040891637.1"/>
</dbReference>
<feature type="region of interest" description="Disordered" evidence="1">
    <location>
        <begin position="70"/>
        <end position="119"/>
    </location>
</feature>
<proteinExistence type="predicted"/>
<keyword evidence="3" id="KW-1185">Reference proteome</keyword>
<organism evidence="2 3">
    <name type="scientific">Linderina pennispora</name>
    <dbReference type="NCBI Taxonomy" id="61395"/>
    <lineage>
        <taxon>Eukaryota</taxon>
        <taxon>Fungi</taxon>
        <taxon>Fungi incertae sedis</taxon>
        <taxon>Zoopagomycota</taxon>
        <taxon>Kickxellomycotina</taxon>
        <taxon>Kickxellomycetes</taxon>
        <taxon>Kickxellales</taxon>
        <taxon>Kickxellaceae</taxon>
        <taxon>Linderina</taxon>
    </lineage>
</organism>
<evidence type="ECO:0000256" key="1">
    <source>
        <dbReference type="SAM" id="MobiDB-lite"/>
    </source>
</evidence>
<comment type="caution">
    <text evidence="2">The sequence shown here is derived from an EMBL/GenBank/DDBJ whole genome shotgun (WGS) entry which is preliminary data.</text>
</comment>
<dbReference type="AlphaFoldDB" id="A0A1Y1W411"/>
<protein>
    <submittedName>
        <fullName evidence="2">Uncharacterized protein</fullName>
    </submittedName>
</protein>
<feature type="compositionally biased region" description="Polar residues" evidence="1">
    <location>
        <begin position="90"/>
        <end position="105"/>
    </location>
</feature>
<dbReference type="Proteomes" id="UP000193922">
    <property type="component" value="Unassembled WGS sequence"/>
</dbReference>
<reference evidence="2 3" key="1">
    <citation type="submission" date="2016-07" db="EMBL/GenBank/DDBJ databases">
        <title>Pervasive Adenine N6-methylation of Active Genes in Fungi.</title>
        <authorList>
            <consortium name="DOE Joint Genome Institute"/>
            <person name="Mondo S.J."/>
            <person name="Dannebaum R.O."/>
            <person name="Kuo R.C."/>
            <person name="Labutti K."/>
            <person name="Haridas S."/>
            <person name="Kuo A."/>
            <person name="Salamov A."/>
            <person name="Ahrendt S.R."/>
            <person name="Lipzen A."/>
            <person name="Sullivan W."/>
            <person name="Andreopoulos W.B."/>
            <person name="Clum A."/>
            <person name="Lindquist E."/>
            <person name="Daum C."/>
            <person name="Ramamoorthy G.K."/>
            <person name="Gryganskyi A."/>
            <person name="Culley D."/>
            <person name="Magnuson J.K."/>
            <person name="James T.Y."/>
            <person name="O'Malley M.A."/>
            <person name="Stajich J.E."/>
            <person name="Spatafora J.W."/>
            <person name="Visel A."/>
            <person name="Grigoriev I.V."/>
        </authorList>
    </citation>
    <scope>NUCLEOTIDE SEQUENCE [LARGE SCALE GENOMIC DNA]</scope>
    <source>
        <strain evidence="2 3">ATCC 12442</strain>
    </source>
</reference>
<name>A0A1Y1W411_9FUNG</name>
<evidence type="ECO:0000313" key="3">
    <source>
        <dbReference type="Proteomes" id="UP000193922"/>
    </source>
</evidence>
<sequence>MDAGRVSRSVVFFICDYKNRLIPRSKFIALTPFMQIGWPIDTGAEAKGPSPLPPELNRNMRVPSTLGETAWAGQTGRGTGSGWQQGGQNREMSSHSMIQRSSGDSDLSPIGWRRTPPPPDTLLAPRNSCFFVWCSRASAALARKLEGLSLVTRSPACGTRAPLWRIAARRLRVVQVEMQAGMTQFYLAQPFRACS</sequence>
<gene>
    <name evidence="2" type="ORF">DL89DRAFT_41501</name>
</gene>
<dbReference type="EMBL" id="MCFD01000011">
    <property type="protein sequence ID" value="ORX68055.1"/>
    <property type="molecule type" value="Genomic_DNA"/>
</dbReference>
<accession>A0A1Y1W411</accession>